<dbReference type="CDD" id="cd02440">
    <property type="entry name" value="AdoMet_MTases"/>
    <property type="match status" value="1"/>
</dbReference>
<feature type="compositionally biased region" description="Basic and acidic residues" evidence="1">
    <location>
        <begin position="14"/>
        <end position="25"/>
    </location>
</feature>
<comment type="caution">
    <text evidence="2">The sequence shown here is derived from an EMBL/GenBank/DDBJ whole genome shotgun (WGS) entry which is preliminary data.</text>
</comment>
<keyword evidence="2" id="KW-0808">Transferase</keyword>
<feature type="region of interest" description="Disordered" evidence="1">
    <location>
        <begin position="1"/>
        <end position="26"/>
    </location>
</feature>
<evidence type="ECO:0000313" key="2">
    <source>
        <dbReference type="EMBL" id="RNL85728.1"/>
    </source>
</evidence>
<keyword evidence="3" id="KW-1185">Reference proteome</keyword>
<dbReference type="EMBL" id="RJMB01000005">
    <property type="protein sequence ID" value="RNL85728.1"/>
    <property type="molecule type" value="Genomic_DNA"/>
</dbReference>
<dbReference type="Pfam" id="PF04672">
    <property type="entry name" value="Methyltransf_19"/>
    <property type="match status" value="1"/>
</dbReference>
<dbReference type="PIRSF" id="PIRSF017393">
    <property type="entry name" value="MTase_SAV2177"/>
    <property type="match status" value="1"/>
</dbReference>
<accession>A0A3N0ED06</accession>
<name>A0A3N0ED06_9ACTN</name>
<reference evidence="2 3" key="1">
    <citation type="submission" date="2018-11" db="EMBL/GenBank/DDBJ databases">
        <title>The genome draft of YIM 96095.</title>
        <authorList>
            <person name="Tang S.-K."/>
            <person name="Chunyu W.-X."/>
            <person name="Feng Y.-Z."/>
        </authorList>
    </citation>
    <scope>NUCLEOTIDE SEQUENCE [LARGE SCALE GENOMIC DNA]</scope>
    <source>
        <strain evidence="2 3">YIM 96095</strain>
    </source>
</reference>
<dbReference type="GO" id="GO:0008168">
    <property type="term" value="F:methyltransferase activity"/>
    <property type="evidence" value="ECO:0007669"/>
    <property type="project" value="UniProtKB-KW"/>
</dbReference>
<evidence type="ECO:0000256" key="1">
    <source>
        <dbReference type="SAM" id="MobiDB-lite"/>
    </source>
</evidence>
<proteinExistence type="predicted"/>
<gene>
    <name evidence="2" type="ORF">EFW17_07110</name>
</gene>
<dbReference type="Gene3D" id="3.40.50.150">
    <property type="entry name" value="Vaccinia Virus protein VP39"/>
    <property type="match status" value="1"/>
</dbReference>
<dbReference type="InterPro" id="IPR006764">
    <property type="entry name" value="SAM_dep_MeTrfase_SAV2177_type"/>
</dbReference>
<organism evidence="2 3">
    <name type="scientific">Halostreptopolyspora alba</name>
    <dbReference type="NCBI Taxonomy" id="2487137"/>
    <lineage>
        <taxon>Bacteria</taxon>
        <taxon>Bacillati</taxon>
        <taxon>Actinomycetota</taxon>
        <taxon>Actinomycetes</taxon>
        <taxon>Streptosporangiales</taxon>
        <taxon>Nocardiopsidaceae</taxon>
        <taxon>Halostreptopolyspora</taxon>
    </lineage>
</organism>
<dbReference type="RefSeq" id="WP_123200507.1">
    <property type="nucleotide sequence ID" value="NZ_RJMB01000005.1"/>
</dbReference>
<dbReference type="OrthoDB" id="3216820at2"/>
<dbReference type="Proteomes" id="UP000269198">
    <property type="component" value="Unassembled WGS sequence"/>
</dbReference>
<evidence type="ECO:0000313" key="3">
    <source>
        <dbReference type="Proteomes" id="UP000269198"/>
    </source>
</evidence>
<dbReference type="InterPro" id="IPR029063">
    <property type="entry name" value="SAM-dependent_MTases_sf"/>
</dbReference>
<dbReference type="GO" id="GO:0032259">
    <property type="term" value="P:methylation"/>
    <property type="evidence" value="ECO:0007669"/>
    <property type="project" value="UniProtKB-KW"/>
</dbReference>
<dbReference type="AlphaFoldDB" id="A0A3N0ED06"/>
<dbReference type="SUPFAM" id="SSF53335">
    <property type="entry name" value="S-adenosyl-L-methionine-dependent methyltransferases"/>
    <property type="match status" value="1"/>
</dbReference>
<sequence>MSTTGDTSPPEPPAAERGDGPKELDMSTPSIARVYDALLGGKDNFQVDREAAVLFAEQIPEAYEAGWDNRHALIRGVQYLTRTAGIDQFLDIGSGLATERNTHEAAQEINPDARVVYVDNDPIVLAHGRALLATNDTTTVVTADLKHPQGILTHPEVRRMLDFNRPIGLMIVGLLMHFHDDERPNDLIAELVDALPSGSYLFITSWPDTGDPAQAALERGCLAALGNGWIRPVEELRKHFVGLDLVPPGLRYLAQWYPEDPQAPVPPFEELLPYQRTQMAGIAYKR</sequence>
<keyword evidence="2" id="KW-0489">Methyltransferase</keyword>
<protein>
    <submittedName>
        <fullName evidence="2">SAM-dependent methyltransferase</fullName>
    </submittedName>
</protein>